<dbReference type="Proteomes" id="UP000298347">
    <property type="component" value="Unassembled WGS sequence"/>
</dbReference>
<sequence length="190" mass="21465">MSQKESSSGHRCLDIAGLHKSITAAQARAKDYETLKGQFQELKTAFQQITGLGKDFQGKGADAIKQFYRAQANVVDTWLDLIDQQIVYYRSIPGAINKKHLDEQASVQVPFLEDDLATGYYRSKEMITQQREAIGKILSRISNLVPLTVFSNRAVDQAEDKRRKMVTDVRDLDQHLNAEYQKATEGLPCK</sequence>
<gene>
    <name evidence="3" type="ORF">E4665_02575</name>
</gene>
<evidence type="ECO:0000256" key="1">
    <source>
        <dbReference type="ARBA" id="ARBA00034117"/>
    </source>
</evidence>
<feature type="domain" description="LXG" evidence="2">
    <location>
        <begin position="20"/>
        <end position="184"/>
    </location>
</feature>
<protein>
    <recommendedName>
        <fullName evidence="2">LXG domain-containing protein</fullName>
    </recommendedName>
</protein>
<comment type="caution">
    <text evidence="3">The sequence shown here is derived from an EMBL/GenBank/DDBJ whole genome shotgun (WGS) entry which is preliminary data.</text>
</comment>
<reference evidence="3 4" key="1">
    <citation type="journal article" date="2015" name="Int. J. Syst. Evol. Microbiol.">
        <title>Sporolactobacillus shoreae sp. nov. and Sporolactobacillus spathodeae sp. nov., two spore-forming lactic acid bacteria isolated from tree barks in Thailand.</title>
        <authorList>
            <person name="Thamacharoensuk T."/>
            <person name="Kitahara M."/>
            <person name="Ohkuma M."/>
            <person name="Thongchul N."/>
            <person name="Tanasupawat S."/>
        </authorList>
    </citation>
    <scope>NUCLEOTIDE SEQUENCE [LARGE SCALE GENOMIC DNA]</scope>
    <source>
        <strain evidence="3 4">BK92</strain>
    </source>
</reference>
<evidence type="ECO:0000313" key="4">
    <source>
        <dbReference type="Proteomes" id="UP000298347"/>
    </source>
</evidence>
<proteinExistence type="inferred from homology"/>
<dbReference type="PANTHER" id="PTHR34976">
    <property type="entry name" value="RIBONUCLEASE YQCG-RELATED"/>
    <property type="match status" value="1"/>
</dbReference>
<accession>A0A4Z0GRR6</accession>
<dbReference type="InterPro" id="IPR051768">
    <property type="entry name" value="Bact_secretion_toxin"/>
</dbReference>
<dbReference type="InterPro" id="IPR006829">
    <property type="entry name" value="LXG_dom"/>
</dbReference>
<evidence type="ECO:0000313" key="3">
    <source>
        <dbReference type="EMBL" id="TGB00010.1"/>
    </source>
</evidence>
<dbReference type="EMBL" id="SRJD01000002">
    <property type="protein sequence ID" value="TGB00010.1"/>
    <property type="molecule type" value="Genomic_DNA"/>
</dbReference>
<organism evidence="3 4">
    <name type="scientific">Sporolactobacillus shoreae</name>
    <dbReference type="NCBI Taxonomy" id="1465501"/>
    <lineage>
        <taxon>Bacteria</taxon>
        <taxon>Bacillati</taxon>
        <taxon>Bacillota</taxon>
        <taxon>Bacilli</taxon>
        <taxon>Bacillales</taxon>
        <taxon>Sporolactobacillaceae</taxon>
        <taxon>Sporolactobacillus</taxon>
    </lineage>
</organism>
<dbReference type="PANTHER" id="PTHR34976:SF2">
    <property type="entry name" value="TYPE VII SECRETION SYSTEM PROTEIN ESSD"/>
    <property type="match status" value="1"/>
</dbReference>
<dbReference type="OrthoDB" id="7182479at2"/>
<dbReference type="Pfam" id="PF04740">
    <property type="entry name" value="LXG"/>
    <property type="match status" value="1"/>
</dbReference>
<keyword evidence="4" id="KW-1185">Reference proteome</keyword>
<name>A0A4Z0GRR6_9BACL</name>
<dbReference type="AlphaFoldDB" id="A0A4Z0GRR6"/>
<comment type="similarity">
    <text evidence="1">In the N-terminal section; belongs to the LXG family.</text>
</comment>
<evidence type="ECO:0000259" key="2">
    <source>
        <dbReference type="Pfam" id="PF04740"/>
    </source>
</evidence>